<name>X1IHP1_9ZZZZ</name>
<feature type="region of interest" description="Disordered" evidence="1">
    <location>
        <begin position="1"/>
        <end position="29"/>
    </location>
</feature>
<proteinExistence type="predicted"/>
<evidence type="ECO:0000313" key="2">
    <source>
        <dbReference type="EMBL" id="GAH68770.1"/>
    </source>
</evidence>
<evidence type="ECO:0000256" key="1">
    <source>
        <dbReference type="SAM" id="MobiDB-lite"/>
    </source>
</evidence>
<dbReference type="EMBL" id="BARU01026953">
    <property type="protein sequence ID" value="GAH68770.1"/>
    <property type="molecule type" value="Genomic_DNA"/>
</dbReference>
<comment type="caution">
    <text evidence="2">The sequence shown here is derived from an EMBL/GenBank/DDBJ whole genome shotgun (WGS) entry which is preliminary data.</text>
</comment>
<gene>
    <name evidence="2" type="ORF">S03H2_43241</name>
</gene>
<reference evidence="2" key="1">
    <citation type="journal article" date="2014" name="Front. Microbiol.">
        <title>High frequency of phylogenetically diverse reductive dehalogenase-homologous genes in deep subseafloor sedimentary metagenomes.</title>
        <authorList>
            <person name="Kawai M."/>
            <person name="Futagami T."/>
            <person name="Toyoda A."/>
            <person name="Takaki Y."/>
            <person name="Nishi S."/>
            <person name="Hori S."/>
            <person name="Arai W."/>
            <person name="Tsubouchi T."/>
            <person name="Morono Y."/>
            <person name="Uchiyama I."/>
            <person name="Ito T."/>
            <person name="Fujiyama A."/>
            <person name="Inagaki F."/>
            <person name="Takami H."/>
        </authorList>
    </citation>
    <scope>NUCLEOTIDE SEQUENCE</scope>
    <source>
        <strain evidence="2">Expedition CK06-06</strain>
    </source>
</reference>
<protein>
    <submittedName>
        <fullName evidence="2">Uncharacterized protein</fullName>
    </submittedName>
</protein>
<organism evidence="2">
    <name type="scientific">marine sediment metagenome</name>
    <dbReference type="NCBI Taxonomy" id="412755"/>
    <lineage>
        <taxon>unclassified sequences</taxon>
        <taxon>metagenomes</taxon>
        <taxon>ecological metagenomes</taxon>
    </lineage>
</organism>
<feature type="non-terminal residue" evidence="2">
    <location>
        <position position="239"/>
    </location>
</feature>
<sequence length="239" mass="25061">MLGDQSATVALEGGPEEEGEKEDNQGDIGSVQGTIQFYSTGWKPRIVHVSGNIYAIAYRGPGSIGGLTTVSISDDGLTLSVKASLEFYAYATGAKIIHISGNIYAIAYQSYDEKGWLTTVSISDDGLTLSVKASLQFGVARTSKVSFAHISGNVYAIACRGADYDGWLTTVSISDDGLTLALTGASLEFDTSECWDIEQISHISGNVYAIAYGQTSGGLGLLKTLSISDDGLTLSVKAS</sequence>
<dbReference type="AlphaFoldDB" id="X1IHP1"/>
<accession>X1IHP1</accession>